<evidence type="ECO:0000313" key="3">
    <source>
        <dbReference type="Proteomes" id="UP001501138"/>
    </source>
</evidence>
<evidence type="ECO:0000313" key="2">
    <source>
        <dbReference type="EMBL" id="GAA1714695.1"/>
    </source>
</evidence>
<evidence type="ECO:0000259" key="1">
    <source>
        <dbReference type="Pfam" id="PF06445"/>
    </source>
</evidence>
<protein>
    <submittedName>
        <fullName evidence="2">GyrI-like domain-containing protein</fullName>
    </submittedName>
</protein>
<feature type="domain" description="GyrI-like small molecule binding" evidence="1">
    <location>
        <begin position="20"/>
        <end position="198"/>
    </location>
</feature>
<dbReference type="InterPro" id="IPR029442">
    <property type="entry name" value="GyrI-like"/>
</dbReference>
<dbReference type="EMBL" id="BAAAPM010000003">
    <property type="protein sequence ID" value="GAA1714695.1"/>
    <property type="molecule type" value="Genomic_DNA"/>
</dbReference>
<comment type="caution">
    <text evidence="2">The sequence shown here is derived from an EMBL/GenBank/DDBJ whole genome shotgun (WGS) entry which is preliminary data.</text>
</comment>
<keyword evidence="3" id="KW-1185">Reference proteome</keyword>
<gene>
    <name evidence="2" type="ORF">GCM10009809_08580</name>
</gene>
<reference evidence="2 3" key="1">
    <citation type="journal article" date="2019" name="Int. J. Syst. Evol. Microbiol.">
        <title>The Global Catalogue of Microorganisms (GCM) 10K type strain sequencing project: providing services to taxonomists for standard genome sequencing and annotation.</title>
        <authorList>
            <consortium name="The Broad Institute Genomics Platform"/>
            <consortium name="The Broad Institute Genome Sequencing Center for Infectious Disease"/>
            <person name="Wu L."/>
            <person name="Ma J."/>
        </authorList>
    </citation>
    <scope>NUCLEOTIDE SEQUENCE [LARGE SCALE GENOMIC DNA]</scope>
    <source>
        <strain evidence="2 3">JCM 15589</strain>
    </source>
</reference>
<name>A0ABN2IZ80_9MICO</name>
<dbReference type="RefSeq" id="WP_344246014.1">
    <property type="nucleotide sequence ID" value="NZ_BAAAPM010000003.1"/>
</dbReference>
<dbReference type="InterPro" id="IPR011256">
    <property type="entry name" value="Reg_factor_effector_dom_sf"/>
</dbReference>
<organism evidence="2 3">
    <name type="scientific">Isoptericola hypogeus</name>
    <dbReference type="NCBI Taxonomy" id="300179"/>
    <lineage>
        <taxon>Bacteria</taxon>
        <taxon>Bacillati</taxon>
        <taxon>Actinomycetota</taxon>
        <taxon>Actinomycetes</taxon>
        <taxon>Micrococcales</taxon>
        <taxon>Promicromonosporaceae</taxon>
        <taxon>Isoptericola</taxon>
    </lineage>
</organism>
<dbReference type="Proteomes" id="UP001501138">
    <property type="component" value="Unassembled WGS sequence"/>
</dbReference>
<dbReference type="Gene3D" id="3.20.80.10">
    <property type="entry name" value="Regulatory factor, effector binding domain"/>
    <property type="match status" value="1"/>
</dbReference>
<accession>A0ABN2IZ80</accession>
<proteinExistence type="predicted"/>
<dbReference type="Pfam" id="PF06445">
    <property type="entry name" value="GyrI-like"/>
    <property type="match status" value="1"/>
</dbReference>
<sequence length="203" mass="22334">MATIDLKKTYRDQYTARPTPSRVTVPPRPYLLVDGEGDPNTAPAYREAVESLYPLAYALRSAVKDATGEAFTVLPLEGLWWADDMARFSVDAKGDWRWTMMIGLPDAVAAVDAPEILTRVSRAKRLPAGDRVRLEPYGDGEAAQVLHVGPFATEPPTIASLHAYIEAEGLTLTGRHHEVYLSDPRKAAPEKMRTIIRQPVAPG</sequence>
<dbReference type="SUPFAM" id="SSF55136">
    <property type="entry name" value="Probable bacterial effector-binding domain"/>
    <property type="match status" value="1"/>
</dbReference>